<feature type="transmembrane region" description="Helical" evidence="1">
    <location>
        <begin position="65"/>
        <end position="86"/>
    </location>
</feature>
<feature type="transmembrane region" description="Helical" evidence="1">
    <location>
        <begin position="214"/>
        <end position="235"/>
    </location>
</feature>
<feature type="transmembrane region" description="Helical" evidence="1">
    <location>
        <begin position="106"/>
        <end position="126"/>
    </location>
</feature>
<feature type="transmembrane region" description="Helical" evidence="1">
    <location>
        <begin position="185"/>
        <end position="202"/>
    </location>
</feature>
<evidence type="ECO:0000313" key="2">
    <source>
        <dbReference type="EMBL" id="SVA22080.1"/>
    </source>
</evidence>
<keyword evidence="1" id="KW-0472">Membrane</keyword>
<feature type="transmembrane region" description="Helical" evidence="1">
    <location>
        <begin position="34"/>
        <end position="53"/>
    </location>
</feature>
<name>A0A381U1F6_9ZZZZ</name>
<evidence type="ECO:0000256" key="1">
    <source>
        <dbReference type="SAM" id="Phobius"/>
    </source>
</evidence>
<reference evidence="2" key="1">
    <citation type="submission" date="2018-05" db="EMBL/GenBank/DDBJ databases">
        <authorList>
            <person name="Lanie J.A."/>
            <person name="Ng W.-L."/>
            <person name="Kazmierczak K.M."/>
            <person name="Andrzejewski T.M."/>
            <person name="Davidsen T.M."/>
            <person name="Wayne K.J."/>
            <person name="Tettelin H."/>
            <person name="Glass J.I."/>
            <person name="Rusch D."/>
            <person name="Podicherti R."/>
            <person name="Tsui H.-C.T."/>
            <person name="Winkler M.E."/>
        </authorList>
    </citation>
    <scope>NUCLEOTIDE SEQUENCE</scope>
</reference>
<feature type="non-terminal residue" evidence="2">
    <location>
        <position position="1"/>
    </location>
</feature>
<gene>
    <name evidence="2" type="ORF">METZ01_LOCUS74934</name>
</gene>
<sequence>VIGGPAVGLIALAATFLGQPLARAINRFFLIWLGDWAIAGFVIVGVAGVLLVATHLTVEENRASVAGFVGGLLIWRGFFDGPLRFFAKWFSIQPVDFGGFPLGGQYALLMSSVTIMLALLLLYGLMNRETKCRFMRFCLRLVHWSPGDPTPGLRRSYARIAAMETVFVQWGIFLLFLFLGAWWGTPFYVVMCLWSVYLIWQLTRRRRPGEAFRYAIPVSVVVWSLVEVGAFFGMYPEYWQAPNEHPFVMTLMLALFVASILMLLRGAPTPAD</sequence>
<dbReference type="AlphaFoldDB" id="A0A381U1F6"/>
<dbReference type="EMBL" id="UINC01005558">
    <property type="protein sequence ID" value="SVA22080.1"/>
    <property type="molecule type" value="Genomic_DNA"/>
</dbReference>
<feature type="transmembrane region" description="Helical" evidence="1">
    <location>
        <begin position="160"/>
        <end position="179"/>
    </location>
</feature>
<organism evidence="2">
    <name type="scientific">marine metagenome</name>
    <dbReference type="NCBI Taxonomy" id="408172"/>
    <lineage>
        <taxon>unclassified sequences</taxon>
        <taxon>metagenomes</taxon>
        <taxon>ecological metagenomes</taxon>
    </lineage>
</organism>
<feature type="transmembrane region" description="Helical" evidence="1">
    <location>
        <begin position="247"/>
        <end position="264"/>
    </location>
</feature>
<accession>A0A381U1F6</accession>
<proteinExistence type="predicted"/>
<keyword evidence="1" id="KW-1133">Transmembrane helix</keyword>
<protein>
    <submittedName>
        <fullName evidence="2">Uncharacterized protein</fullName>
    </submittedName>
</protein>
<keyword evidence="1" id="KW-0812">Transmembrane</keyword>